<dbReference type="PANTHER" id="PTHR45661">
    <property type="entry name" value="SURFACE ANTIGEN"/>
    <property type="match status" value="1"/>
</dbReference>
<dbReference type="Gene3D" id="3.80.10.10">
    <property type="entry name" value="Ribonuclease Inhibitor"/>
    <property type="match status" value="1"/>
</dbReference>
<keyword evidence="3" id="KW-1185">Reference proteome</keyword>
<protein>
    <recommendedName>
        <fullName evidence="4">Surface antigen BspA-like</fullName>
    </recommendedName>
</protein>
<organism evidence="2 3">
    <name type="scientific">Tritrichomonas musculus</name>
    <dbReference type="NCBI Taxonomy" id="1915356"/>
    <lineage>
        <taxon>Eukaryota</taxon>
        <taxon>Metamonada</taxon>
        <taxon>Parabasalia</taxon>
        <taxon>Tritrichomonadida</taxon>
        <taxon>Tritrichomonadidae</taxon>
        <taxon>Tritrichomonas</taxon>
    </lineage>
</organism>
<feature type="coiled-coil region" evidence="1">
    <location>
        <begin position="8"/>
        <end position="42"/>
    </location>
</feature>
<evidence type="ECO:0000256" key="1">
    <source>
        <dbReference type="SAM" id="Coils"/>
    </source>
</evidence>
<dbReference type="Pfam" id="PF13306">
    <property type="entry name" value="LRR_5"/>
    <property type="match status" value="1"/>
</dbReference>
<dbReference type="InterPro" id="IPR053139">
    <property type="entry name" value="Surface_bspA-like"/>
</dbReference>
<dbReference type="PANTHER" id="PTHR45661:SF3">
    <property type="entry name" value="IG-LIKE DOMAIN-CONTAINING PROTEIN"/>
    <property type="match status" value="1"/>
</dbReference>
<comment type="caution">
    <text evidence="2">The sequence shown here is derived from an EMBL/GenBank/DDBJ whole genome shotgun (WGS) entry which is preliminary data.</text>
</comment>
<keyword evidence="1" id="KW-0175">Coiled coil</keyword>
<sequence length="353" mass="39514">MNSGIADLKDAINEIVDLKDEIAKMRKQISFMEKEINDLKISISKNEISSVFNQPLQIQKFNQLNGDDQMQIITEISNNDCANKDIQNLSHLLSFLSSENKKINNQEISYIYFPFDGIKKKSLSKIGITASATEMLYQNNALNSKSFHILIKSFPEFEIQIKYPSLNFDGIYNDIENLKNAKIGNIFISILISGVQITDKKFKNNKSIDSLIFDYSVKVINGSNYSGSFQGCTSLKYVEIPTSVVSIDPFAFRECSSLEEIVIPSSVKVISNFAFSRCFSLRKISISSSVKEIGSFCFSECTSLTNFFIPFSVKTLGKSILSKCTSLKEITIPSTANSKEILGINSNVKITKL</sequence>
<reference evidence="2 3" key="1">
    <citation type="submission" date="2024-04" db="EMBL/GenBank/DDBJ databases">
        <title>Tritrichomonas musculus Genome.</title>
        <authorList>
            <person name="Alves-Ferreira E."/>
            <person name="Grigg M."/>
            <person name="Lorenzi H."/>
            <person name="Galac M."/>
        </authorList>
    </citation>
    <scope>NUCLEOTIDE SEQUENCE [LARGE SCALE GENOMIC DNA]</scope>
    <source>
        <strain evidence="2 3">EAF2021</strain>
    </source>
</reference>
<dbReference type="EMBL" id="JAPFFF010000036">
    <property type="protein sequence ID" value="KAK8843008.1"/>
    <property type="molecule type" value="Genomic_DNA"/>
</dbReference>
<evidence type="ECO:0000313" key="3">
    <source>
        <dbReference type="Proteomes" id="UP001470230"/>
    </source>
</evidence>
<dbReference type="SUPFAM" id="SSF52058">
    <property type="entry name" value="L domain-like"/>
    <property type="match status" value="1"/>
</dbReference>
<dbReference type="Proteomes" id="UP001470230">
    <property type="component" value="Unassembled WGS sequence"/>
</dbReference>
<gene>
    <name evidence="2" type="ORF">M9Y10_025195</name>
</gene>
<dbReference type="InterPro" id="IPR026906">
    <property type="entry name" value="LRR_5"/>
</dbReference>
<proteinExistence type="predicted"/>
<accession>A0ABR2HBS2</accession>
<name>A0ABR2HBS2_9EUKA</name>
<evidence type="ECO:0000313" key="2">
    <source>
        <dbReference type="EMBL" id="KAK8843008.1"/>
    </source>
</evidence>
<evidence type="ECO:0008006" key="4">
    <source>
        <dbReference type="Google" id="ProtNLM"/>
    </source>
</evidence>
<dbReference type="InterPro" id="IPR032675">
    <property type="entry name" value="LRR_dom_sf"/>
</dbReference>